<evidence type="ECO:0000313" key="9">
    <source>
        <dbReference type="EMBL" id="OLQ09106.1"/>
    </source>
</evidence>
<dbReference type="InterPro" id="IPR018247">
    <property type="entry name" value="EF_Hand_1_Ca_BS"/>
</dbReference>
<gene>
    <name evidence="9" type="primary">Ca-alpha1D</name>
    <name evidence="9" type="ORF">AK812_SmicGene7278</name>
</gene>
<reference evidence="9 10" key="1">
    <citation type="submission" date="2016-02" db="EMBL/GenBank/DDBJ databases">
        <title>Genome analysis of coral dinoflagellate symbionts highlights evolutionary adaptations to a symbiotic lifestyle.</title>
        <authorList>
            <person name="Aranda M."/>
            <person name="Li Y."/>
            <person name="Liew Y.J."/>
            <person name="Baumgarten S."/>
            <person name="Simakov O."/>
            <person name="Wilson M."/>
            <person name="Piel J."/>
            <person name="Ashoor H."/>
            <person name="Bougouffa S."/>
            <person name="Bajic V.B."/>
            <person name="Ryu T."/>
            <person name="Ravasi T."/>
            <person name="Bayer T."/>
            <person name="Micklem G."/>
            <person name="Kim H."/>
            <person name="Bhak J."/>
            <person name="Lajeunesse T.C."/>
            <person name="Voolstra C.R."/>
        </authorList>
    </citation>
    <scope>NUCLEOTIDE SEQUENCE [LARGE SCALE GENOMIC DNA]</scope>
    <source>
        <strain evidence="9 10">CCMP2467</strain>
    </source>
</reference>
<dbReference type="GO" id="GO:0005509">
    <property type="term" value="F:calcium ion binding"/>
    <property type="evidence" value="ECO:0007669"/>
    <property type="project" value="InterPro"/>
</dbReference>
<dbReference type="InterPro" id="IPR005821">
    <property type="entry name" value="Ion_trans_dom"/>
</dbReference>
<dbReference type="GO" id="GO:0008332">
    <property type="term" value="F:low voltage-gated calcium channel activity"/>
    <property type="evidence" value="ECO:0007669"/>
    <property type="project" value="TreeGrafter"/>
</dbReference>
<feature type="transmembrane region" description="Helical" evidence="7">
    <location>
        <begin position="62"/>
        <end position="85"/>
    </location>
</feature>
<dbReference type="Gene3D" id="1.10.238.10">
    <property type="entry name" value="EF-hand"/>
    <property type="match status" value="1"/>
</dbReference>
<proteinExistence type="predicted"/>
<evidence type="ECO:0000313" key="10">
    <source>
        <dbReference type="Proteomes" id="UP000186817"/>
    </source>
</evidence>
<dbReference type="Gene3D" id="1.20.120.350">
    <property type="entry name" value="Voltage-gated potassium channels. Chain C"/>
    <property type="match status" value="1"/>
</dbReference>
<evidence type="ECO:0000256" key="7">
    <source>
        <dbReference type="SAM" id="Phobius"/>
    </source>
</evidence>
<dbReference type="AlphaFoldDB" id="A0A1Q9ENT3"/>
<dbReference type="EMBL" id="LSRX01000103">
    <property type="protein sequence ID" value="OLQ09106.1"/>
    <property type="molecule type" value="Genomic_DNA"/>
</dbReference>
<comment type="caution">
    <text evidence="9">The sequence shown here is derived from an EMBL/GenBank/DDBJ whole genome shotgun (WGS) entry which is preliminary data.</text>
</comment>
<feature type="transmembrane region" description="Helical" evidence="7">
    <location>
        <begin position="183"/>
        <end position="200"/>
    </location>
</feature>
<evidence type="ECO:0000256" key="2">
    <source>
        <dbReference type="ARBA" id="ARBA00022692"/>
    </source>
</evidence>
<dbReference type="SUPFAM" id="SSF47473">
    <property type="entry name" value="EF-hand"/>
    <property type="match status" value="1"/>
</dbReference>
<keyword evidence="5 7" id="KW-0472">Membrane</keyword>
<dbReference type="GO" id="GO:0001518">
    <property type="term" value="C:voltage-gated sodium channel complex"/>
    <property type="evidence" value="ECO:0007669"/>
    <property type="project" value="TreeGrafter"/>
</dbReference>
<dbReference type="Pfam" id="PF00520">
    <property type="entry name" value="Ion_trans"/>
    <property type="match status" value="1"/>
</dbReference>
<keyword evidence="2 7" id="KW-0812">Transmembrane</keyword>
<feature type="transmembrane region" description="Helical" evidence="7">
    <location>
        <begin position="150"/>
        <end position="171"/>
    </location>
</feature>
<keyword evidence="4 7" id="KW-1133">Transmembrane helix</keyword>
<dbReference type="InterPro" id="IPR027359">
    <property type="entry name" value="Volt_channel_dom_sf"/>
</dbReference>
<feature type="domain" description="EF-hand" evidence="8">
    <location>
        <begin position="331"/>
        <end position="366"/>
    </location>
</feature>
<dbReference type="GO" id="GO:0005248">
    <property type="term" value="F:voltage-gated sodium channel activity"/>
    <property type="evidence" value="ECO:0007669"/>
    <property type="project" value="TreeGrafter"/>
</dbReference>
<feature type="coiled-coil region" evidence="6">
    <location>
        <begin position="308"/>
        <end position="335"/>
    </location>
</feature>
<dbReference type="InterPro" id="IPR043203">
    <property type="entry name" value="VGCC_Ca_Na"/>
</dbReference>
<dbReference type="InterPro" id="IPR011992">
    <property type="entry name" value="EF-hand-dom_pair"/>
</dbReference>
<evidence type="ECO:0000256" key="5">
    <source>
        <dbReference type="ARBA" id="ARBA00023136"/>
    </source>
</evidence>
<evidence type="ECO:0000256" key="6">
    <source>
        <dbReference type="SAM" id="Coils"/>
    </source>
</evidence>
<feature type="transmembrane region" description="Helical" evidence="7">
    <location>
        <begin position="206"/>
        <end position="228"/>
    </location>
</feature>
<dbReference type="PROSITE" id="PS50222">
    <property type="entry name" value="EF_HAND_2"/>
    <property type="match status" value="1"/>
</dbReference>
<feature type="transmembrane region" description="Helical" evidence="7">
    <location>
        <begin position="285"/>
        <end position="307"/>
    </location>
</feature>
<evidence type="ECO:0000256" key="3">
    <source>
        <dbReference type="ARBA" id="ARBA00022837"/>
    </source>
</evidence>
<dbReference type="PROSITE" id="PS00018">
    <property type="entry name" value="EF_HAND_1"/>
    <property type="match status" value="1"/>
</dbReference>
<evidence type="ECO:0000256" key="4">
    <source>
        <dbReference type="ARBA" id="ARBA00022989"/>
    </source>
</evidence>
<dbReference type="Proteomes" id="UP000186817">
    <property type="component" value="Unassembled WGS sequence"/>
</dbReference>
<keyword evidence="10" id="KW-1185">Reference proteome</keyword>
<dbReference type="PANTHER" id="PTHR10037:SF230">
    <property type="entry name" value="CA[2+]-CHANNEL PROTEIN ALPHA[[1]] SUBUNIT T, ISOFORM F"/>
    <property type="match status" value="1"/>
</dbReference>
<evidence type="ECO:0000256" key="1">
    <source>
        <dbReference type="ARBA" id="ARBA00004141"/>
    </source>
</evidence>
<dbReference type="GO" id="GO:0070509">
    <property type="term" value="P:calcium ion import"/>
    <property type="evidence" value="ECO:0007669"/>
    <property type="project" value="TreeGrafter"/>
</dbReference>
<dbReference type="GO" id="GO:0086010">
    <property type="term" value="P:membrane depolarization during action potential"/>
    <property type="evidence" value="ECO:0007669"/>
    <property type="project" value="TreeGrafter"/>
</dbReference>
<dbReference type="Gene3D" id="1.10.287.70">
    <property type="match status" value="1"/>
</dbReference>
<organism evidence="9 10">
    <name type="scientific">Symbiodinium microadriaticum</name>
    <name type="common">Dinoflagellate</name>
    <name type="synonym">Zooxanthella microadriatica</name>
    <dbReference type="NCBI Taxonomy" id="2951"/>
    <lineage>
        <taxon>Eukaryota</taxon>
        <taxon>Sar</taxon>
        <taxon>Alveolata</taxon>
        <taxon>Dinophyceae</taxon>
        <taxon>Suessiales</taxon>
        <taxon>Symbiodiniaceae</taxon>
        <taxon>Symbiodinium</taxon>
    </lineage>
</organism>
<dbReference type="PANTHER" id="PTHR10037">
    <property type="entry name" value="VOLTAGE-GATED CATION CHANNEL CALCIUM AND SODIUM"/>
    <property type="match status" value="1"/>
</dbReference>
<evidence type="ECO:0000259" key="8">
    <source>
        <dbReference type="PROSITE" id="PS50222"/>
    </source>
</evidence>
<keyword evidence="6" id="KW-0175">Coiled coil</keyword>
<accession>A0A1Q9ENT3</accession>
<dbReference type="InterPro" id="IPR002048">
    <property type="entry name" value="EF_hand_dom"/>
</dbReference>
<comment type="subcellular location">
    <subcellularLocation>
        <location evidence="1">Membrane</location>
        <topology evidence="1">Multi-pass membrane protein</topology>
    </subcellularLocation>
</comment>
<sequence length="603" mass="67898">MAMSPRASSKSAGFREIKNQHHLDDTMTQLRSLRYHGYSAKPWEDAQGNVIWPWIRIQLAKLVFSQAFEMVMGALILGNLVLIWYETDVDATCFPEYVSDFASCPTRSDTVGWIPALNLAILVLYSLECLARVYAEQCLFWCNKWNLTDFFIVLSGWFDFIFADVLSVNLLRLSRLIRVSRAVRLLISIPEFYLLINGLYSSIKAILFGALMLVAVIVVWAVVAVQLLHPITSTLEKYYLHCERCPRGFSTVFQAGLTLFQQLVAGDSWGTINLQLVEAAPWTMVVLFGMMMTITLGLLNLILAVIVERAAEARENDHEEKIKQKENQRARSMEDLARLCATMDANNNGLISLVEMQEGYDDVDEFAKLMQVMDMKREDMETVFNVMADNVTQEVSYLDFCQSISSFFKRDPVIMQSLIKFSVMEVRKILQEEVLMVLQEHTAMLQKLLPRDATSGTSQGLDHLHSSLGLKQSQSVSASWSRPVPIETEPSEAARLCSLTMRDSKLQVLLSRAEAIAASALDESVAEEASGSGASGPGPDLQKAQALCTSFRARELEALHLQKQCHQIVHRLNTDLQCRYGDANNHSNDTEGANTCMYHVERF</sequence>
<dbReference type="OrthoDB" id="428593at2759"/>
<protein>
    <submittedName>
        <fullName evidence="9">Voltage-dependent calcium channel type D subunit alpha-1</fullName>
    </submittedName>
</protein>
<name>A0A1Q9ENT3_SYMMI</name>
<dbReference type="SUPFAM" id="SSF81324">
    <property type="entry name" value="Voltage-gated potassium channels"/>
    <property type="match status" value="1"/>
</dbReference>
<keyword evidence="3" id="KW-0106">Calcium</keyword>